<gene>
    <name evidence="3" type="ORF">FXN61_05505</name>
</gene>
<keyword evidence="4" id="KW-1185">Reference proteome</keyword>
<dbReference type="Gene3D" id="2.160.20.80">
    <property type="entry name" value="E3 ubiquitin-protein ligase SopA"/>
    <property type="match status" value="1"/>
</dbReference>
<dbReference type="Pfam" id="PF13576">
    <property type="entry name" value="Pentapeptide_3"/>
    <property type="match status" value="2"/>
</dbReference>
<dbReference type="InterPro" id="IPR001646">
    <property type="entry name" value="5peptide_repeat"/>
</dbReference>
<organism evidence="3 4">
    <name type="scientific">Lentzea indica</name>
    <dbReference type="NCBI Taxonomy" id="2604800"/>
    <lineage>
        <taxon>Bacteria</taxon>
        <taxon>Bacillati</taxon>
        <taxon>Actinomycetota</taxon>
        <taxon>Actinomycetes</taxon>
        <taxon>Pseudonocardiales</taxon>
        <taxon>Pseudonocardiaceae</taxon>
        <taxon>Lentzea</taxon>
    </lineage>
</organism>
<dbReference type="EMBL" id="VSRL01000012">
    <property type="protein sequence ID" value="NKE56310.1"/>
    <property type="molecule type" value="Genomic_DNA"/>
</dbReference>
<keyword evidence="2" id="KW-0472">Membrane</keyword>
<proteinExistence type="predicted"/>
<feature type="transmembrane region" description="Helical" evidence="2">
    <location>
        <begin position="36"/>
        <end position="61"/>
    </location>
</feature>
<keyword evidence="2" id="KW-1133">Transmembrane helix</keyword>
<evidence type="ECO:0000313" key="3">
    <source>
        <dbReference type="EMBL" id="NKE56310.1"/>
    </source>
</evidence>
<comment type="caution">
    <text evidence="3">The sequence shown here is derived from an EMBL/GenBank/DDBJ whole genome shotgun (WGS) entry which is preliminary data.</text>
</comment>
<accession>A0ABX1FBL8</accession>
<evidence type="ECO:0000313" key="4">
    <source>
        <dbReference type="Proteomes" id="UP001515943"/>
    </source>
</evidence>
<evidence type="ECO:0000256" key="2">
    <source>
        <dbReference type="SAM" id="Phobius"/>
    </source>
</evidence>
<feature type="region of interest" description="Disordered" evidence="1">
    <location>
        <begin position="502"/>
        <end position="539"/>
    </location>
</feature>
<keyword evidence="2" id="KW-0812">Transmembrane</keyword>
<dbReference type="Proteomes" id="UP001515943">
    <property type="component" value="Unassembled WGS sequence"/>
</dbReference>
<protein>
    <submittedName>
        <fullName evidence="3">Pentapeptide repeat-containing protein</fullName>
    </submittedName>
</protein>
<feature type="compositionally biased region" description="Polar residues" evidence="1">
    <location>
        <begin position="523"/>
        <end position="532"/>
    </location>
</feature>
<sequence length="539" mass="57119">MADVRGTLSVVTSALYDAGMRLRRRPNDRARSRMSLGLNIVLVLGVAVAATAVFGAGLWLVLGRPPIRQVSGWTTANSFEFAKVVLALVGGAGAVVALVVAYRKQRLGEVADQREDIKLFAERFTKAADQLGSDKAPVRLAGMYALKDLGQGTPSQRQTIVNVLCAYLRMPYLPPVPRDLIGTGDVSGESETPSSAGDQVFVAAMPTSPVDRPENERRHQERQVRLTAQRILAAHLRPGEVPEHPVDTYWKGIDLDLTGATLLEFDLSKCQIQAARFGQAEFGGNARLDGAVFFGDVGLDRAVFGEDVSFNGAVFGGLALCDGAEFGGSASFDGATFKGDVKLDAAGFGGEVRFDRAVFGGDVSFDAVAFGGFVSFDGAEFGGSASFDGATFNGDIRFGRAVFGGDVSFDGAEFGGFALFGEAKFDEFASFEGTGFNGDAKFDGAEFGGFALFGGIRLGGARFGGNVSFAEAKFQDASFDGVRVRLDIRPRHEQVWPEGLGVVEPPAGDVGQLPDREGRWGYLTSTNTSEDSPTAEPEA</sequence>
<name>A0ABX1FBL8_9PSEU</name>
<reference evidence="3 4" key="1">
    <citation type="submission" date="2019-08" db="EMBL/GenBank/DDBJ databases">
        <title>Lentzea from Indian Himalayas.</title>
        <authorList>
            <person name="Mandal S."/>
            <person name="Mallick Gupta A."/>
            <person name="Maiti P.K."/>
            <person name="Sarkar J."/>
            <person name="Mandal S."/>
        </authorList>
    </citation>
    <scope>NUCLEOTIDE SEQUENCE [LARGE SCALE GENOMIC DNA]</scope>
    <source>
        <strain evidence="3 4">PSKA42</strain>
    </source>
</reference>
<feature type="transmembrane region" description="Helical" evidence="2">
    <location>
        <begin position="81"/>
        <end position="102"/>
    </location>
</feature>
<evidence type="ECO:0000256" key="1">
    <source>
        <dbReference type="SAM" id="MobiDB-lite"/>
    </source>
</evidence>